<dbReference type="PRINTS" id="PR01577">
    <property type="entry name" value="KCNABCHANNEL"/>
</dbReference>
<dbReference type="GO" id="GO:0016491">
    <property type="term" value="F:oxidoreductase activity"/>
    <property type="evidence" value="ECO:0007669"/>
    <property type="project" value="UniProtKB-KW"/>
</dbReference>
<feature type="domain" description="NADP-dependent oxidoreductase" evidence="4">
    <location>
        <begin position="24"/>
        <end position="262"/>
    </location>
</feature>
<dbReference type="GO" id="GO:0034220">
    <property type="term" value="P:monoatomic ion transmembrane transport"/>
    <property type="evidence" value="ECO:0007669"/>
    <property type="project" value="UniProtKB-KW"/>
</dbReference>
<name>A0A504YL74_FASGI</name>
<dbReference type="GO" id="GO:1901379">
    <property type="term" value="P:regulation of potassium ion transmembrane transport"/>
    <property type="evidence" value="ECO:0007669"/>
    <property type="project" value="TreeGrafter"/>
</dbReference>
<reference evidence="5 6" key="1">
    <citation type="submission" date="2019-04" db="EMBL/GenBank/DDBJ databases">
        <title>Annotation for the trematode Fasciola gigantica.</title>
        <authorList>
            <person name="Choi Y.-J."/>
        </authorList>
    </citation>
    <scope>NUCLEOTIDE SEQUENCE [LARGE SCALE GENOMIC DNA]</scope>
    <source>
        <strain evidence="5">Uganda_cow_1</strain>
    </source>
</reference>
<dbReference type="PANTHER" id="PTHR43150">
    <property type="entry name" value="HYPERKINETIC, ISOFORM M"/>
    <property type="match status" value="1"/>
</dbReference>
<evidence type="ECO:0000313" key="5">
    <source>
        <dbReference type="EMBL" id="TPP61116.1"/>
    </source>
</evidence>
<dbReference type="InterPro" id="IPR023210">
    <property type="entry name" value="NADP_OxRdtase_dom"/>
</dbReference>
<dbReference type="Gene3D" id="3.20.20.100">
    <property type="entry name" value="NADP-dependent oxidoreductase domain"/>
    <property type="match status" value="1"/>
</dbReference>
<evidence type="ECO:0000313" key="6">
    <source>
        <dbReference type="Proteomes" id="UP000316759"/>
    </source>
</evidence>
<dbReference type="EMBL" id="SUNJ01008590">
    <property type="protein sequence ID" value="TPP61116.1"/>
    <property type="molecule type" value="Genomic_DNA"/>
</dbReference>
<keyword evidence="3" id="KW-0560">Oxidoreductase</keyword>
<evidence type="ECO:0000256" key="2">
    <source>
        <dbReference type="ARBA" id="ARBA00022857"/>
    </source>
</evidence>
<dbReference type="OrthoDB" id="1720422at2759"/>
<dbReference type="STRING" id="46835.A0A504YL74"/>
<dbReference type="GO" id="GO:0044325">
    <property type="term" value="F:transmembrane transporter binding"/>
    <property type="evidence" value="ECO:0007669"/>
    <property type="project" value="TreeGrafter"/>
</dbReference>
<dbReference type="PANTHER" id="PTHR43150:SF2">
    <property type="entry name" value="HYPERKINETIC, ISOFORM M"/>
    <property type="match status" value="1"/>
</dbReference>
<accession>A0A504YL74</accession>
<dbReference type="InterPro" id="IPR036812">
    <property type="entry name" value="NAD(P)_OxRdtase_dom_sf"/>
</dbReference>
<comment type="caution">
    <text evidence="5">The sequence shown here is derived from an EMBL/GenBank/DDBJ whole genome shotgun (WGS) entry which is preliminary data.</text>
</comment>
<proteinExistence type="inferred from homology"/>
<gene>
    <name evidence="5" type="ORF">FGIG_05359</name>
</gene>
<keyword evidence="2" id="KW-0521">NADP</keyword>
<dbReference type="AlphaFoldDB" id="A0A504YL74"/>
<protein>
    <submittedName>
        <fullName evidence="5">Voltage gated potassium channel subunit</fullName>
    </submittedName>
</protein>
<keyword evidence="5" id="KW-0407">Ion channel</keyword>
<dbReference type="InterPro" id="IPR005399">
    <property type="entry name" value="K_chnl_volt-dep_bsu_KCNAB-rel"/>
</dbReference>
<dbReference type="Pfam" id="PF00248">
    <property type="entry name" value="Aldo_ket_red"/>
    <property type="match status" value="1"/>
</dbReference>
<keyword evidence="5" id="KW-0813">Transport</keyword>
<evidence type="ECO:0000259" key="4">
    <source>
        <dbReference type="Pfam" id="PF00248"/>
    </source>
</evidence>
<dbReference type="GO" id="GO:0008076">
    <property type="term" value="C:voltage-gated potassium channel complex"/>
    <property type="evidence" value="ECO:0007669"/>
    <property type="project" value="TreeGrafter"/>
</dbReference>
<evidence type="ECO:0000256" key="1">
    <source>
        <dbReference type="ARBA" id="ARBA00006515"/>
    </source>
</evidence>
<dbReference type="Proteomes" id="UP000316759">
    <property type="component" value="Unassembled WGS sequence"/>
</dbReference>
<dbReference type="SUPFAM" id="SSF51430">
    <property type="entry name" value="NAD(P)-linked oxidoreductase"/>
    <property type="match status" value="1"/>
</dbReference>
<keyword evidence="6" id="KW-1185">Reference proteome</keyword>
<comment type="similarity">
    <text evidence="1">Belongs to the shaker potassium channel beta subunit family.</text>
</comment>
<dbReference type="GO" id="GO:0015459">
    <property type="term" value="F:potassium channel regulator activity"/>
    <property type="evidence" value="ECO:0007669"/>
    <property type="project" value="TreeGrafter"/>
</dbReference>
<evidence type="ECO:0000256" key="3">
    <source>
        <dbReference type="ARBA" id="ARBA00023002"/>
    </source>
</evidence>
<organism evidence="5 6">
    <name type="scientific">Fasciola gigantica</name>
    <name type="common">Giant liver fluke</name>
    <dbReference type="NCBI Taxonomy" id="46835"/>
    <lineage>
        <taxon>Eukaryota</taxon>
        <taxon>Metazoa</taxon>
        <taxon>Spiralia</taxon>
        <taxon>Lophotrochozoa</taxon>
        <taxon>Platyhelminthes</taxon>
        <taxon>Trematoda</taxon>
        <taxon>Digenea</taxon>
        <taxon>Plagiorchiida</taxon>
        <taxon>Echinostomata</taxon>
        <taxon>Echinostomatoidea</taxon>
        <taxon>Fasciolidae</taxon>
        <taxon>Fasciola</taxon>
    </lineage>
</organism>
<sequence>MSDTKKFTMPYRQLGCTGLRVSAISLGTNVTFGQQISDEMAEKIAVYAYKQGVNMFETCECYGDGAAEVTLGKILKNQNWRRSSYIISVRISRGGPAVTEQGLSRKHIIEGLQNALERLQLDYVDILLVTRHPEFPNPTEEVVRTCTYLIEKGWAFYWGTSKWSSTEIMQAQSIARQFNLIPSALDQSEYHMFQRDFLQHVQEMSTKLNLGLITGSPLAGGLLTGKYLDGIPAYSRASLKGQTVFLDRVMSCKDRLHSASVLRSTGSIWLVESSAPLPRACNPLVFENTVCELRPNWCCNSGPAARKLGIHHCFTTIKFGCSNGD</sequence>
<keyword evidence="5" id="KW-0406">Ion transport</keyword>